<dbReference type="RefSeq" id="WP_090740274.1">
    <property type="nucleotide sequence ID" value="NZ_FOBW01000001.1"/>
</dbReference>
<evidence type="ECO:0000313" key="2">
    <source>
        <dbReference type="Proteomes" id="UP000198553"/>
    </source>
</evidence>
<dbReference type="EMBL" id="FOBW01000001">
    <property type="protein sequence ID" value="SEM14253.1"/>
    <property type="molecule type" value="Genomic_DNA"/>
</dbReference>
<sequence>MKVFILSLLTILLGVLIYLHVTLNTAKTVSTQLEKEYVTYKYTITKVDESGYHGEADHGQSIYIKKENVNVREPLEENDRIIVYFDKEERKDGLVKIELEE</sequence>
<gene>
    <name evidence="1" type="ORF">SAMN05192533_101183</name>
</gene>
<keyword evidence="2" id="KW-1185">Reference proteome</keyword>
<accession>A0A1H7VYC6</accession>
<name>A0A1H7VYC6_9BACI</name>
<protein>
    <submittedName>
        <fullName evidence="1">Uncharacterized protein</fullName>
    </submittedName>
</protein>
<dbReference type="Proteomes" id="UP000198553">
    <property type="component" value="Unassembled WGS sequence"/>
</dbReference>
<evidence type="ECO:0000313" key="1">
    <source>
        <dbReference type="EMBL" id="SEM14253.1"/>
    </source>
</evidence>
<proteinExistence type="predicted"/>
<dbReference type="OrthoDB" id="2920431at2"/>
<organism evidence="1 2">
    <name type="scientific">Mesobacillus persicus</name>
    <dbReference type="NCBI Taxonomy" id="930146"/>
    <lineage>
        <taxon>Bacteria</taxon>
        <taxon>Bacillati</taxon>
        <taxon>Bacillota</taxon>
        <taxon>Bacilli</taxon>
        <taxon>Bacillales</taxon>
        <taxon>Bacillaceae</taxon>
        <taxon>Mesobacillus</taxon>
    </lineage>
</organism>
<dbReference type="STRING" id="930146.SAMN05192533_101183"/>
<dbReference type="AlphaFoldDB" id="A0A1H7VYC6"/>
<reference evidence="2" key="1">
    <citation type="submission" date="2016-10" db="EMBL/GenBank/DDBJ databases">
        <authorList>
            <person name="Varghese N."/>
            <person name="Submissions S."/>
        </authorList>
    </citation>
    <scope>NUCLEOTIDE SEQUENCE [LARGE SCALE GENOMIC DNA]</scope>
    <source>
        <strain evidence="2">B48,IBRC-M 10115,DSM 25386,CECT 8001</strain>
    </source>
</reference>